<evidence type="ECO:0000313" key="1">
    <source>
        <dbReference type="Proteomes" id="UP000887579"/>
    </source>
</evidence>
<protein>
    <submittedName>
        <fullName evidence="2">Uncharacterized protein</fullName>
    </submittedName>
</protein>
<accession>A0AC34G3D0</accession>
<dbReference type="WBParaSite" id="ES5_v2.g23678.t1">
    <property type="protein sequence ID" value="ES5_v2.g23678.t1"/>
    <property type="gene ID" value="ES5_v2.g23678"/>
</dbReference>
<reference evidence="2" key="1">
    <citation type="submission" date="2022-11" db="UniProtKB">
        <authorList>
            <consortium name="WormBaseParasite"/>
        </authorList>
    </citation>
    <scope>IDENTIFICATION</scope>
</reference>
<organism evidence="1 2">
    <name type="scientific">Panagrolaimus sp. ES5</name>
    <dbReference type="NCBI Taxonomy" id="591445"/>
    <lineage>
        <taxon>Eukaryota</taxon>
        <taxon>Metazoa</taxon>
        <taxon>Ecdysozoa</taxon>
        <taxon>Nematoda</taxon>
        <taxon>Chromadorea</taxon>
        <taxon>Rhabditida</taxon>
        <taxon>Tylenchina</taxon>
        <taxon>Panagrolaimomorpha</taxon>
        <taxon>Panagrolaimoidea</taxon>
        <taxon>Panagrolaimidae</taxon>
        <taxon>Panagrolaimus</taxon>
    </lineage>
</organism>
<evidence type="ECO:0000313" key="2">
    <source>
        <dbReference type="WBParaSite" id="ES5_v2.g23678.t1"/>
    </source>
</evidence>
<sequence>MQCVILLGMIIGHLANIAMAATVDGVNLKGCPLWSLMGNFEWGDGFTAKFAIHHIDYSSPIRARTPKDSVDFYRNVIVKNKVVGFGIN</sequence>
<proteinExistence type="predicted"/>
<dbReference type="Proteomes" id="UP000887579">
    <property type="component" value="Unplaced"/>
</dbReference>
<name>A0AC34G3D0_9BILA</name>